<dbReference type="FunFam" id="3.40.50.980:FF:000003">
    <property type="entry name" value="Vibriobactin-specific 2,3-dihydroxybenzoate-AMP ligase"/>
    <property type="match status" value="1"/>
</dbReference>
<dbReference type="AlphaFoldDB" id="A0A2N0ZC65"/>
<evidence type="ECO:0000256" key="3">
    <source>
        <dbReference type="ARBA" id="ARBA00022598"/>
    </source>
</evidence>
<dbReference type="RefSeq" id="WP_066198965.1">
    <property type="nucleotide sequence ID" value="NZ_JAMAUX010000002.1"/>
</dbReference>
<dbReference type="FunFam" id="2.30.38.10:FF:000003">
    <property type="entry name" value="Vibriobactin-specific 2,3-dihydroxybenzoate-AMP ligase"/>
    <property type="match status" value="1"/>
</dbReference>
<sequence>MLRGYKPWPEDLKRYYKQTGCWNGETFGGFLEKQGREMNDHIAITDGSEVLSYRELNNRVDQLAAGFMQMGIVKGDRIVLQLPNIFEFFEVCFALFKIGALPVFSLPLHRKTEISYFCAFTEAKAYIIPDIYDRFDYREMAREVKEAVPSLEHIIVVGDNKDFTALSNLYVSAIQPLPEVQADDLAFFQLSGGSTGLPKLIPRTHNEYIYSLRRSVEVCELDHKTNYLAVLPVAHNFTMSSPGVFGVLYAGGKIVLSKYPSPDLAFPLIERESVDFTSLVPPLAIVWLEARKRRSEDLSSLKVIQVGGAKCSAEIAKQIGPAFNCKLQQVFGMAEGLVNYTRLDDCDELVIHTQGKPMSKYDDIRIVDEEDRELPIGSTGQLQAKGPYTIIGYFNAEEHNGKAFTTDGYYRTGDLVKLTKEGYVIVEGRDKDQINRGGEKIAAEEVENYLLAHNNILDAAIVSMPDKFLGERSCAFIIQKHDELSAKDLKRFLQDRGIASFKIPDRFEFVDRFPYTALGKVSKKNLREIIIEKLNDEKKVHY</sequence>
<keyword evidence="7" id="KW-1185">Reference proteome</keyword>
<evidence type="ECO:0000313" key="6">
    <source>
        <dbReference type="EMBL" id="PKG27107.1"/>
    </source>
</evidence>
<evidence type="ECO:0000256" key="2">
    <source>
        <dbReference type="ARBA" id="ARBA00006432"/>
    </source>
</evidence>
<evidence type="ECO:0000259" key="5">
    <source>
        <dbReference type="Pfam" id="PF13193"/>
    </source>
</evidence>
<dbReference type="NCBIfam" id="TIGR02275">
    <property type="entry name" value="DHB_AMP_lig"/>
    <property type="match status" value="1"/>
</dbReference>
<comment type="pathway">
    <text evidence="1">Siderophore biosynthesis.</text>
</comment>
<dbReference type="GO" id="GO:0031956">
    <property type="term" value="F:medium-chain fatty acid-CoA ligase activity"/>
    <property type="evidence" value="ECO:0007669"/>
    <property type="project" value="TreeGrafter"/>
</dbReference>
<keyword evidence="3" id="KW-0436">Ligase</keyword>
<dbReference type="PANTHER" id="PTHR43201">
    <property type="entry name" value="ACYL-COA SYNTHETASE"/>
    <property type="match status" value="1"/>
</dbReference>
<dbReference type="Pfam" id="PF00501">
    <property type="entry name" value="AMP-binding"/>
    <property type="match status" value="1"/>
</dbReference>
<proteinExistence type="inferred from homology"/>
<dbReference type="InterPro" id="IPR020845">
    <property type="entry name" value="AMP-binding_CS"/>
</dbReference>
<reference evidence="6 7" key="1">
    <citation type="journal article" date="2010" name="Int. J. Syst. Evol. Microbiol.">
        <title>Bacillus horneckiae sp. nov., isolated from a spacecraft-assembly clean room.</title>
        <authorList>
            <person name="Vaishampayan P."/>
            <person name="Probst A."/>
            <person name="Krishnamurthi S."/>
            <person name="Ghosh S."/>
            <person name="Osman S."/>
            <person name="McDowall A."/>
            <person name="Ruckmani A."/>
            <person name="Mayilraj S."/>
            <person name="Venkateswaran K."/>
        </authorList>
    </citation>
    <scope>NUCLEOTIDE SEQUENCE [LARGE SCALE GENOMIC DNA]</scope>
    <source>
        <strain evidence="7">1PO1SC</strain>
    </source>
</reference>
<organism evidence="6 7">
    <name type="scientific">Cytobacillus horneckiae</name>
    <dbReference type="NCBI Taxonomy" id="549687"/>
    <lineage>
        <taxon>Bacteria</taxon>
        <taxon>Bacillati</taxon>
        <taxon>Bacillota</taxon>
        <taxon>Bacilli</taxon>
        <taxon>Bacillales</taxon>
        <taxon>Bacillaceae</taxon>
        <taxon>Cytobacillus</taxon>
    </lineage>
</organism>
<dbReference type="InterPro" id="IPR000873">
    <property type="entry name" value="AMP-dep_synth/lig_dom"/>
</dbReference>
<feature type="domain" description="AMP-binding enzyme C-terminal" evidence="5">
    <location>
        <begin position="445"/>
        <end position="520"/>
    </location>
</feature>
<dbReference type="Proteomes" id="UP000233343">
    <property type="component" value="Unassembled WGS sequence"/>
</dbReference>
<dbReference type="InterPro" id="IPR025110">
    <property type="entry name" value="AMP-bd_C"/>
</dbReference>
<dbReference type="InterPro" id="IPR045851">
    <property type="entry name" value="AMP-bd_C_sf"/>
</dbReference>
<evidence type="ECO:0000259" key="4">
    <source>
        <dbReference type="Pfam" id="PF00501"/>
    </source>
</evidence>
<dbReference type="PANTHER" id="PTHR43201:SF5">
    <property type="entry name" value="MEDIUM-CHAIN ACYL-COA LIGASE ACSF2, MITOCHONDRIAL"/>
    <property type="match status" value="1"/>
</dbReference>
<dbReference type="Gene3D" id="2.30.38.10">
    <property type="entry name" value="Luciferase, Domain 3"/>
    <property type="match status" value="1"/>
</dbReference>
<comment type="similarity">
    <text evidence="2">Belongs to the ATP-dependent AMP-binding enzyme family.</text>
</comment>
<dbReference type="Gene3D" id="3.40.50.980">
    <property type="match status" value="2"/>
</dbReference>
<dbReference type="Gene3D" id="3.30.300.30">
    <property type="match status" value="1"/>
</dbReference>
<feature type="domain" description="AMP-dependent synthetase/ligase" evidence="4">
    <location>
        <begin position="31"/>
        <end position="394"/>
    </location>
</feature>
<accession>A0A2N0ZC65</accession>
<dbReference type="GO" id="GO:0019290">
    <property type="term" value="P:siderophore biosynthetic process"/>
    <property type="evidence" value="ECO:0007669"/>
    <property type="project" value="InterPro"/>
</dbReference>
<dbReference type="Pfam" id="PF13193">
    <property type="entry name" value="AMP-binding_C"/>
    <property type="match status" value="1"/>
</dbReference>
<protein>
    <submittedName>
        <fullName evidence="6">(2,3-dihydroxybenzoyl)adenylate synthase</fullName>
    </submittedName>
</protein>
<dbReference type="CDD" id="cd05920">
    <property type="entry name" value="23DHB-AMP_lg"/>
    <property type="match status" value="1"/>
</dbReference>
<comment type="caution">
    <text evidence="6">The sequence shown here is derived from an EMBL/GenBank/DDBJ whole genome shotgun (WGS) entry which is preliminary data.</text>
</comment>
<name>A0A2N0ZC65_9BACI</name>
<dbReference type="GO" id="GO:0008668">
    <property type="term" value="F:2,3-dihydroxybenzoate--[aryl-carrier protein] ligase"/>
    <property type="evidence" value="ECO:0007669"/>
    <property type="project" value="InterPro"/>
</dbReference>
<dbReference type="InterPro" id="IPR011963">
    <property type="entry name" value="DHB_AMP_lig"/>
</dbReference>
<dbReference type="GO" id="GO:0006631">
    <property type="term" value="P:fatty acid metabolic process"/>
    <property type="evidence" value="ECO:0007669"/>
    <property type="project" value="TreeGrafter"/>
</dbReference>
<dbReference type="PROSITE" id="PS00455">
    <property type="entry name" value="AMP_BINDING"/>
    <property type="match status" value="1"/>
</dbReference>
<evidence type="ECO:0000256" key="1">
    <source>
        <dbReference type="ARBA" id="ARBA00004924"/>
    </source>
</evidence>
<gene>
    <name evidence="6" type="ORF">CWS20_20805</name>
</gene>
<dbReference type="SUPFAM" id="SSF56801">
    <property type="entry name" value="Acetyl-CoA synthetase-like"/>
    <property type="match status" value="1"/>
</dbReference>
<evidence type="ECO:0000313" key="7">
    <source>
        <dbReference type="Proteomes" id="UP000233343"/>
    </source>
</evidence>
<dbReference type="FunFam" id="3.30.300.30:FF:000008">
    <property type="entry name" value="2,3-dihydroxybenzoate-AMP ligase"/>
    <property type="match status" value="1"/>
</dbReference>
<dbReference type="EMBL" id="PISD01000050">
    <property type="protein sequence ID" value="PKG27107.1"/>
    <property type="molecule type" value="Genomic_DNA"/>
</dbReference>